<name>A0ABW4R4F5_9RHOB</name>
<reference evidence="3" key="1">
    <citation type="journal article" date="2019" name="Int. J. Syst. Evol. Microbiol.">
        <title>The Global Catalogue of Microorganisms (GCM) 10K type strain sequencing project: providing services to taxonomists for standard genome sequencing and annotation.</title>
        <authorList>
            <consortium name="The Broad Institute Genomics Platform"/>
            <consortium name="The Broad Institute Genome Sequencing Center for Infectious Disease"/>
            <person name="Wu L."/>
            <person name="Ma J."/>
        </authorList>
    </citation>
    <scope>NUCLEOTIDE SEQUENCE [LARGE SCALE GENOMIC DNA]</scope>
    <source>
        <strain evidence="3">CCUG 56029</strain>
    </source>
</reference>
<evidence type="ECO:0000313" key="2">
    <source>
        <dbReference type="EMBL" id="MFD1880892.1"/>
    </source>
</evidence>
<accession>A0ABW4R4F5</accession>
<keyword evidence="1" id="KW-1133">Transmembrane helix</keyword>
<gene>
    <name evidence="2" type="ORF">ACFSCT_04080</name>
</gene>
<dbReference type="Proteomes" id="UP001597213">
    <property type="component" value="Unassembled WGS sequence"/>
</dbReference>
<evidence type="ECO:0000256" key="1">
    <source>
        <dbReference type="SAM" id="Phobius"/>
    </source>
</evidence>
<proteinExistence type="predicted"/>
<organism evidence="2 3">
    <name type="scientific">Paracoccus pacificus</name>
    <dbReference type="NCBI Taxonomy" id="1463598"/>
    <lineage>
        <taxon>Bacteria</taxon>
        <taxon>Pseudomonadati</taxon>
        <taxon>Pseudomonadota</taxon>
        <taxon>Alphaproteobacteria</taxon>
        <taxon>Rhodobacterales</taxon>
        <taxon>Paracoccaceae</taxon>
        <taxon>Paracoccus</taxon>
    </lineage>
</organism>
<comment type="caution">
    <text evidence="2">The sequence shown here is derived from an EMBL/GenBank/DDBJ whole genome shotgun (WGS) entry which is preliminary data.</text>
</comment>
<dbReference type="RefSeq" id="WP_379140303.1">
    <property type="nucleotide sequence ID" value="NZ_JBHUEN010000010.1"/>
</dbReference>
<keyword evidence="3" id="KW-1185">Reference proteome</keyword>
<keyword evidence="1" id="KW-0812">Transmembrane</keyword>
<sequence length="103" mass="10551">MDYLPAVGLLLAALMALIVFNLLSTAVPGQYLIIARPGIGRVEMLDIVFRANGGVVGFGGLSNVAIAASADPGFSKAVRVPGVWLVMPSPRLLGCFTPLGGAV</sequence>
<protein>
    <submittedName>
        <fullName evidence="2">Uncharacterized protein</fullName>
    </submittedName>
</protein>
<dbReference type="EMBL" id="JBHUEN010000010">
    <property type="protein sequence ID" value="MFD1880892.1"/>
    <property type="molecule type" value="Genomic_DNA"/>
</dbReference>
<keyword evidence="1" id="KW-0472">Membrane</keyword>
<feature type="transmembrane region" description="Helical" evidence="1">
    <location>
        <begin position="6"/>
        <end position="34"/>
    </location>
</feature>
<evidence type="ECO:0000313" key="3">
    <source>
        <dbReference type="Proteomes" id="UP001597213"/>
    </source>
</evidence>